<dbReference type="EMBL" id="CP022132">
    <property type="protein sequence ID" value="ASG68081.1"/>
    <property type="molecule type" value="Genomic_DNA"/>
</dbReference>
<keyword evidence="12" id="KW-1185">Reference proteome</keyword>
<proteinExistence type="inferred from homology"/>
<dbReference type="PANTHER" id="PTHR38042">
    <property type="entry name" value="UROPORPHYRINOGEN-III SYNTHASE, CHLOROPLASTIC"/>
    <property type="match status" value="1"/>
</dbReference>
<comment type="function">
    <text evidence="6 9">Catalyzes cyclization of the linear tetrapyrrole, hydroxymethylbilane, to the macrocyclic uroporphyrinogen III.</text>
</comment>
<dbReference type="InterPro" id="IPR039793">
    <property type="entry name" value="UROS/Hem4"/>
</dbReference>
<comment type="similarity">
    <text evidence="2 9">Belongs to the uroporphyrinogen-III synthase family.</text>
</comment>
<dbReference type="Pfam" id="PF02602">
    <property type="entry name" value="HEM4"/>
    <property type="match status" value="1"/>
</dbReference>
<dbReference type="EC" id="4.2.1.75" evidence="3 9"/>
<accession>A0ABM6LZN3</accession>
<name>A0ABM6LZN3_9GAMM</name>
<evidence type="ECO:0000256" key="8">
    <source>
        <dbReference type="ARBA" id="ARBA00048617"/>
    </source>
</evidence>
<dbReference type="Gene3D" id="3.40.50.10090">
    <property type="match status" value="2"/>
</dbReference>
<comment type="pathway">
    <text evidence="1 9">Porphyrin-containing compound metabolism; protoporphyrin-IX biosynthesis; coproporphyrinogen-III from 5-aminolevulinate: step 3/4.</text>
</comment>
<reference evidence="11 12" key="1">
    <citation type="submission" date="2017-06" db="EMBL/GenBank/DDBJ databases">
        <title>Complete genome of Francisella halioticida.</title>
        <authorList>
            <person name="Sjodin A."/>
        </authorList>
    </citation>
    <scope>NUCLEOTIDE SEQUENCE [LARGE SCALE GENOMIC DNA]</scope>
    <source>
        <strain evidence="11 12">DSM 23729</strain>
    </source>
</reference>
<evidence type="ECO:0000256" key="7">
    <source>
        <dbReference type="ARBA" id="ARBA00040167"/>
    </source>
</evidence>
<evidence type="ECO:0000256" key="1">
    <source>
        <dbReference type="ARBA" id="ARBA00004772"/>
    </source>
</evidence>
<evidence type="ECO:0000313" key="12">
    <source>
        <dbReference type="Proteomes" id="UP000249910"/>
    </source>
</evidence>
<dbReference type="PANTHER" id="PTHR38042:SF1">
    <property type="entry name" value="UROPORPHYRINOGEN-III SYNTHASE, CHLOROPLASTIC"/>
    <property type="match status" value="1"/>
</dbReference>
<dbReference type="RefSeq" id="WP_088772588.1">
    <property type="nucleotide sequence ID" value="NZ_CP022132.1"/>
</dbReference>
<dbReference type="CDD" id="cd06578">
    <property type="entry name" value="HemD"/>
    <property type="match status" value="1"/>
</dbReference>
<sequence length="251" mass="29306">MEILVCRPEKDTLDLVELLCSKNCRAIGLPVIKIFYKNISERIHQYNTIIFTSKYAVEGLFKQYYPKLFVNKKIYAIGASTTRLLREFGLNAEYPRTKYNSQELFQLIFQHDISEQELAIVSGVGGNDFLIKELSKYTKCYKFETYERVFEEVDYLYNRYIQSFSQQNPKVIVVTSLDVFRSLIRIFVKTSAPKDAIITITSPKMLEFVNKQGFKNILKLEKIDNDYICRKILEITEASRNVGNKRFSSAE</sequence>
<evidence type="ECO:0000256" key="5">
    <source>
        <dbReference type="ARBA" id="ARBA00023244"/>
    </source>
</evidence>
<organism evidence="11 12">
    <name type="scientific">Francisella halioticida</name>
    <dbReference type="NCBI Taxonomy" id="549298"/>
    <lineage>
        <taxon>Bacteria</taxon>
        <taxon>Pseudomonadati</taxon>
        <taxon>Pseudomonadota</taxon>
        <taxon>Gammaproteobacteria</taxon>
        <taxon>Thiotrichales</taxon>
        <taxon>Francisellaceae</taxon>
        <taxon>Francisella</taxon>
    </lineage>
</organism>
<comment type="catalytic activity">
    <reaction evidence="8 9">
        <text>hydroxymethylbilane = uroporphyrinogen III + H2O</text>
        <dbReference type="Rhea" id="RHEA:18965"/>
        <dbReference type="ChEBI" id="CHEBI:15377"/>
        <dbReference type="ChEBI" id="CHEBI:57308"/>
        <dbReference type="ChEBI" id="CHEBI:57845"/>
        <dbReference type="EC" id="4.2.1.75"/>
    </reaction>
</comment>
<dbReference type="SUPFAM" id="SSF69618">
    <property type="entry name" value="HemD-like"/>
    <property type="match status" value="1"/>
</dbReference>
<evidence type="ECO:0000259" key="10">
    <source>
        <dbReference type="Pfam" id="PF02602"/>
    </source>
</evidence>
<evidence type="ECO:0000256" key="4">
    <source>
        <dbReference type="ARBA" id="ARBA00023239"/>
    </source>
</evidence>
<dbReference type="Proteomes" id="UP000249910">
    <property type="component" value="Chromosome"/>
</dbReference>
<evidence type="ECO:0000256" key="2">
    <source>
        <dbReference type="ARBA" id="ARBA00008133"/>
    </source>
</evidence>
<keyword evidence="4 9" id="KW-0456">Lyase</keyword>
<evidence type="ECO:0000313" key="11">
    <source>
        <dbReference type="EMBL" id="ASG68081.1"/>
    </source>
</evidence>
<gene>
    <name evidence="11" type="ORF">CDV26_06495</name>
</gene>
<dbReference type="InterPro" id="IPR003754">
    <property type="entry name" value="4pyrrol_synth_uPrphyn_synth"/>
</dbReference>
<evidence type="ECO:0000256" key="9">
    <source>
        <dbReference type="RuleBase" id="RU366031"/>
    </source>
</evidence>
<protein>
    <recommendedName>
        <fullName evidence="7 9">Uroporphyrinogen-III synthase</fullName>
        <ecNumber evidence="3 9">4.2.1.75</ecNumber>
    </recommendedName>
</protein>
<feature type="domain" description="Tetrapyrrole biosynthesis uroporphyrinogen III synthase" evidence="10">
    <location>
        <begin position="15"/>
        <end position="218"/>
    </location>
</feature>
<evidence type="ECO:0000256" key="3">
    <source>
        <dbReference type="ARBA" id="ARBA00013109"/>
    </source>
</evidence>
<keyword evidence="5 9" id="KW-0627">Porphyrin biosynthesis</keyword>
<dbReference type="InterPro" id="IPR036108">
    <property type="entry name" value="4pyrrol_syn_uPrphyn_synt_sf"/>
</dbReference>
<evidence type="ECO:0000256" key="6">
    <source>
        <dbReference type="ARBA" id="ARBA00037589"/>
    </source>
</evidence>